<dbReference type="AlphaFoldDB" id="A0AAI8W118"/>
<comment type="pathway">
    <text evidence="2">Protein modification; protein glycosylation.</text>
</comment>
<dbReference type="Gene3D" id="1.50.10.10">
    <property type="match status" value="1"/>
</dbReference>
<evidence type="ECO:0000256" key="5">
    <source>
        <dbReference type="ARBA" id="ARBA00022801"/>
    </source>
</evidence>
<evidence type="ECO:0000256" key="11">
    <source>
        <dbReference type="PIRSR" id="PIRSR601382-2"/>
    </source>
</evidence>
<comment type="caution">
    <text evidence="15">The sequence shown here is derived from an EMBL/GenBank/DDBJ whole genome shotgun (WGS) entry which is preliminary data.</text>
</comment>
<evidence type="ECO:0000256" key="13">
    <source>
        <dbReference type="RuleBase" id="RU361193"/>
    </source>
</evidence>
<dbReference type="PANTHER" id="PTHR11742:SF101">
    <property type="entry name" value="MANNOSYL-OLIGOSACCHARIDE ALPHA-1,2-MANNOSIDASE 1B"/>
    <property type="match status" value="1"/>
</dbReference>
<keyword evidence="6 12" id="KW-1015">Disulfide bond</keyword>
<feature type="binding site" evidence="11">
    <location>
        <position position="546"/>
    </location>
    <ligand>
        <name>Ca(2+)</name>
        <dbReference type="ChEBI" id="CHEBI:29108"/>
    </ligand>
</feature>
<dbReference type="Proteomes" id="UP001296104">
    <property type="component" value="Unassembled WGS sequence"/>
</dbReference>
<evidence type="ECO:0000256" key="1">
    <source>
        <dbReference type="ARBA" id="ARBA00001913"/>
    </source>
</evidence>
<accession>A0AAI8W118</accession>
<evidence type="ECO:0000256" key="6">
    <source>
        <dbReference type="ARBA" id="ARBA00023157"/>
    </source>
</evidence>
<keyword evidence="11" id="KW-0106">Calcium</keyword>
<dbReference type="EC" id="3.2.1.-" evidence="13"/>
<evidence type="ECO:0000256" key="10">
    <source>
        <dbReference type="ARBA" id="ARBA00048605"/>
    </source>
</evidence>
<dbReference type="PRINTS" id="PR00747">
    <property type="entry name" value="GLYHDRLASE47"/>
</dbReference>
<keyword evidence="11" id="KW-0479">Metal-binding</keyword>
<evidence type="ECO:0000256" key="9">
    <source>
        <dbReference type="ARBA" id="ARBA00047669"/>
    </source>
</evidence>
<keyword evidence="8 13" id="KW-0326">Glycosidase</keyword>
<proteinExistence type="inferred from homology"/>
<feature type="chain" id="PRO_5042518941" description="alpha-1,2-Mannosidase" evidence="14">
    <location>
        <begin position="19"/>
        <end position="560"/>
    </location>
</feature>
<comment type="catalytic activity">
    <reaction evidence="9">
        <text>N(4)-(alpha-D-Man-(1-&gt;2)-alpha-D-Man-(1-&gt;2)-alpha-D-Man-(1-&gt;3)-[alpha-D-Man-(1-&gt;3)-[alpha-D-Man-(1-&gt;2)-alpha-D-Man-(1-&gt;6)]-alpha-D-Man-(1-&gt;6)]-beta-D-Man-(1-&gt;4)-beta-D-GlcNAc-(1-&gt;4)-beta-D-GlcNAc)-L-asparaginyl-[protein] (N-glucan mannose isomer 8A1,2,3B1,3) + 3 H2O = N(4)-(alpha-D-Man-(1-&gt;3)-[alpha-D-Man-(1-&gt;3)-[alpha-D-Man-(1-&gt;6)]-alpha-D-Man-(1-&gt;6)]-beta-D-Man-(1-&gt;4)-beta-D-GlcNAc-(1-&gt;4)-beta-D-GlcNAc)-L-asparaginyl-[protein] (N-glucan mannose isomer 5A1,2) + 3 beta-D-mannose</text>
        <dbReference type="Rhea" id="RHEA:56028"/>
        <dbReference type="Rhea" id="RHEA-COMP:14358"/>
        <dbReference type="Rhea" id="RHEA-COMP:14367"/>
        <dbReference type="ChEBI" id="CHEBI:15377"/>
        <dbReference type="ChEBI" id="CHEBI:28563"/>
        <dbReference type="ChEBI" id="CHEBI:59087"/>
        <dbReference type="ChEBI" id="CHEBI:60628"/>
        <dbReference type="EC" id="3.2.1.113"/>
    </reaction>
</comment>
<keyword evidence="7" id="KW-0325">Glycoprotein</keyword>
<gene>
    <name evidence="15" type="ORF">LECACI_7A000051</name>
</gene>
<dbReference type="GO" id="GO:0005509">
    <property type="term" value="F:calcium ion binding"/>
    <property type="evidence" value="ECO:0007669"/>
    <property type="project" value="InterPro"/>
</dbReference>
<evidence type="ECO:0000313" key="16">
    <source>
        <dbReference type="Proteomes" id="UP001296104"/>
    </source>
</evidence>
<dbReference type="GO" id="GO:0005975">
    <property type="term" value="P:carbohydrate metabolic process"/>
    <property type="evidence" value="ECO:0007669"/>
    <property type="project" value="InterPro"/>
</dbReference>
<protein>
    <recommendedName>
        <fullName evidence="13">alpha-1,2-Mannosidase</fullName>
        <ecNumber evidence="13">3.2.1.-</ecNumber>
    </recommendedName>
</protein>
<dbReference type="InterPro" id="IPR012341">
    <property type="entry name" value="6hp_glycosidase-like_sf"/>
</dbReference>
<dbReference type="InterPro" id="IPR001382">
    <property type="entry name" value="Glyco_hydro_47"/>
</dbReference>
<evidence type="ECO:0000256" key="8">
    <source>
        <dbReference type="ARBA" id="ARBA00023295"/>
    </source>
</evidence>
<comment type="catalytic activity">
    <reaction evidence="10">
        <text>N(4)-(alpha-D-Man-(1-&gt;2)-alpha-D-Man-(1-&gt;2)-alpha-D-Man-(1-&gt;3)-[alpha-D-Man-(1-&gt;2)-alpha-D-Man-(1-&gt;3)-[alpha-D-Man-(1-&gt;2)-alpha-D-Man-(1-&gt;6)]-alpha-D-Man-(1-&gt;6)]-beta-D-Man-(1-&gt;4)-beta-D-GlcNAc-(1-&gt;4)-beta-D-GlcNAc)-L-asparaginyl-[protein] (N-glucan mannose isomer 9A1,2,3B1,2,3) + 4 H2O = N(4)-(alpha-D-Man-(1-&gt;3)-[alpha-D-Man-(1-&gt;3)-[alpha-D-Man-(1-&gt;6)]-alpha-D-Man-(1-&gt;6)]-beta-D-Man-(1-&gt;4)-beta-D-GlcNAc-(1-&gt;4)-beta-D-GlcNAc)-L-asparaginyl-[protein] (N-glucan mannose isomer 5A1,2) + 4 beta-D-mannose</text>
        <dbReference type="Rhea" id="RHEA:56008"/>
        <dbReference type="Rhea" id="RHEA-COMP:14356"/>
        <dbReference type="Rhea" id="RHEA-COMP:14367"/>
        <dbReference type="ChEBI" id="CHEBI:15377"/>
        <dbReference type="ChEBI" id="CHEBI:28563"/>
        <dbReference type="ChEBI" id="CHEBI:59087"/>
        <dbReference type="ChEBI" id="CHEBI:139493"/>
        <dbReference type="EC" id="3.2.1.113"/>
    </reaction>
</comment>
<evidence type="ECO:0000256" key="3">
    <source>
        <dbReference type="ARBA" id="ARBA00007658"/>
    </source>
</evidence>
<dbReference type="EMBL" id="CAVMBE010000001">
    <property type="protein sequence ID" value="CAK3738419.1"/>
    <property type="molecule type" value="Genomic_DNA"/>
</dbReference>
<dbReference type="GO" id="GO:0036503">
    <property type="term" value="P:ERAD pathway"/>
    <property type="evidence" value="ECO:0007669"/>
    <property type="project" value="UniProtKB-ARBA"/>
</dbReference>
<dbReference type="Pfam" id="PF01532">
    <property type="entry name" value="Glyco_hydro_47"/>
    <property type="match status" value="1"/>
</dbReference>
<feature type="signal peptide" evidence="14">
    <location>
        <begin position="1"/>
        <end position="18"/>
    </location>
</feature>
<evidence type="ECO:0000256" key="2">
    <source>
        <dbReference type="ARBA" id="ARBA00004922"/>
    </source>
</evidence>
<dbReference type="SUPFAM" id="SSF48225">
    <property type="entry name" value="Seven-hairpin glycosidases"/>
    <property type="match status" value="1"/>
</dbReference>
<dbReference type="InterPro" id="IPR050749">
    <property type="entry name" value="Glycosyl_Hydrolase_47"/>
</dbReference>
<feature type="disulfide bond" evidence="12">
    <location>
        <begin position="371"/>
        <end position="400"/>
    </location>
</feature>
<keyword evidence="4 14" id="KW-0732">Signal</keyword>
<evidence type="ECO:0000256" key="7">
    <source>
        <dbReference type="ARBA" id="ARBA00023180"/>
    </source>
</evidence>
<reference evidence="15" key="1">
    <citation type="submission" date="2023-11" db="EMBL/GenBank/DDBJ databases">
        <authorList>
            <person name="Alioto T."/>
            <person name="Alioto T."/>
            <person name="Gomez Garrido J."/>
        </authorList>
    </citation>
    <scope>NUCLEOTIDE SEQUENCE</scope>
</reference>
<dbReference type="InterPro" id="IPR036026">
    <property type="entry name" value="Seven-hairpin_glycosidases"/>
</dbReference>
<dbReference type="GO" id="GO:0016020">
    <property type="term" value="C:membrane"/>
    <property type="evidence" value="ECO:0007669"/>
    <property type="project" value="InterPro"/>
</dbReference>
<organism evidence="15 16">
    <name type="scientific">Lecanosticta acicola</name>
    <dbReference type="NCBI Taxonomy" id="111012"/>
    <lineage>
        <taxon>Eukaryota</taxon>
        <taxon>Fungi</taxon>
        <taxon>Dikarya</taxon>
        <taxon>Ascomycota</taxon>
        <taxon>Pezizomycotina</taxon>
        <taxon>Dothideomycetes</taxon>
        <taxon>Dothideomycetidae</taxon>
        <taxon>Mycosphaerellales</taxon>
        <taxon>Mycosphaerellaceae</taxon>
        <taxon>Lecanosticta</taxon>
    </lineage>
</organism>
<dbReference type="PANTHER" id="PTHR11742">
    <property type="entry name" value="MANNOSYL-OLIGOSACCHARIDE ALPHA-1,2-MANNOSIDASE-RELATED"/>
    <property type="match status" value="1"/>
</dbReference>
<keyword evidence="5 13" id="KW-0378">Hydrolase</keyword>
<comment type="cofactor">
    <cofactor evidence="1 11">
        <name>Ca(2+)</name>
        <dbReference type="ChEBI" id="CHEBI:29108"/>
    </cofactor>
</comment>
<sequence length="560" mass="62455">MFAQLLSFVLLLPSLVTAQAPTPAFPDRNNPPRFSNVTLPQPTGPPPIGKCKNVQARNVRGDQEKAEAIKDAFRYGYNAYVKYAFGYDELMPLSANGTNDYYGWGLTIIDSIDTAIIMGLEDVVKQMLDFISKVDFSLPKTDEPVQVFETNIRYLGGLISAYDLLKSGQFPGSYDTQQIEVLLKQATILIDKLAYGFNTPTGLPAVYVNFTTNTPVPDTYVDPVTNQTYNSTDSASSGSYLLEFWRMSDLTGNATYRRLAERANSYLIHPDPKPVYPGLIGTQFDIDTGKMLTFDGGWAAGVDSFLEYLIKSVQYNPQSNTTQAYRAFWLTAVQSTMNHIALHPYGFPHLTFLSRLTTNGTVEQLMDDFSCFAGGNFLLGGALLDLPRISALGIDVTHGCHQTYNTTATGLGPLAWGWFNEADQAYIRYYENDAAKRKSAQRRGFYTPPRLENWFSRPEPVESLWYAHRITGEARWAAYAWEVFQAVEATAKTEIAFAAVNDVDIRDGGSMSNNLDSFFFAEVLKYLYLTFTEPDVVDLSEWVFNTEAHPFRALCAAGSS</sequence>
<keyword evidence="16" id="KW-1185">Reference proteome</keyword>
<dbReference type="GO" id="GO:0004571">
    <property type="term" value="F:mannosyl-oligosaccharide 1,2-alpha-mannosidase activity"/>
    <property type="evidence" value="ECO:0007669"/>
    <property type="project" value="UniProtKB-EC"/>
</dbReference>
<evidence type="ECO:0000256" key="12">
    <source>
        <dbReference type="PIRSR" id="PIRSR601382-3"/>
    </source>
</evidence>
<evidence type="ECO:0000256" key="4">
    <source>
        <dbReference type="ARBA" id="ARBA00022729"/>
    </source>
</evidence>
<dbReference type="GO" id="GO:0005783">
    <property type="term" value="C:endoplasmic reticulum"/>
    <property type="evidence" value="ECO:0007669"/>
    <property type="project" value="TreeGrafter"/>
</dbReference>
<name>A0AAI8W118_9PEZI</name>
<comment type="similarity">
    <text evidence="3 13">Belongs to the glycosyl hydrolase 47 family.</text>
</comment>
<evidence type="ECO:0000313" key="15">
    <source>
        <dbReference type="EMBL" id="CAK3738419.1"/>
    </source>
</evidence>
<evidence type="ECO:0000256" key="14">
    <source>
        <dbReference type="SAM" id="SignalP"/>
    </source>
</evidence>